<name>A0A239C0B2_9ACTN</name>
<dbReference type="Proteomes" id="UP000198282">
    <property type="component" value="Unassembled WGS sequence"/>
</dbReference>
<feature type="compositionally biased region" description="Basic and acidic residues" evidence="1">
    <location>
        <begin position="1"/>
        <end position="21"/>
    </location>
</feature>
<reference evidence="2 3" key="1">
    <citation type="submission" date="2017-06" db="EMBL/GenBank/DDBJ databases">
        <authorList>
            <person name="Kim H.J."/>
            <person name="Triplett B.A."/>
        </authorList>
    </citation>
    <scope>NUCLEOTIDE SEQUENCE [LARGE SCALE GENOMIC DNA]</scope>
    <source>
        <strain evidence="2 3">CGMCC 4.2132</strain>
    </source>
</reference>
<protein>
    <submittedName>
        <fullName evidence="2">Uncharacterized protein</fullName>
    </submittedName>
</protein>
<dbReference type="AlphaFoldDB" id="A0A239C0B2"/>
<feature type="region of interest" description="Disordered" evidence="1">
    <location>
        <begin position="88"/>
        <end position="116"/>
    </location>
</feature>
<dbReference type="RefSeq" id="WP_089206180.1">
    <property type="nucleotide sequence ID" value="NZ_FZOD01000004.1"/>
</dbReference>
<feature type="region of interest" description="Disordered" evidence="1">
    <location>
        <begin position="1"/>
        <end position="29"/>
    </location>
</feature>
<evidence type="ECO:0000313" key="3">
    <source>
        <dbReference type="Proteomes" id="UP000198282"/>
    </source>
</evidence>
<dbReference type="EMBL" id="FZOD01000004">
    <property type="protein sequence ID" value="SNS12823.1"/>
    <property type="molecule type" value="Genomic_DNA"/>
</dbReference>
<proteinExistence type="predicted"/>
<accession>A0A239C0B2</accession>
<keyword evidence="3" id="KW-1185">Reference proteome</keyword>
<gene>
    <name evidence="2" type="ORF">SAMN05216276_1004203</name>
</gene>
<evidence type="ECO:0000313" key="2">
    <source>
        <dbReference type="EMBL" id="SNS12823.1"/>
    </source>
</evidence>
<sequence>MTDRAQTRRAIERTAHGRDATGPHPFAGRAGLDILDVPSTRPHAAVPAEAALTNAPSASAFPWNAVPADAAWMDFAPADVVPNAALTGAPPRGAVPGGHRFRRMPEAVRPIPPKEL</sequence>
<organism evidence="2 3">
    <name type="scientific">Streptosporangium subroseum</name>
    <dbReference type="NCBI Taxonomy" id="106412"/>
    <lineage>
        <taxon>Bacteria</taxon>
        <taxon>Bacillati</taxon>
        <taxon>Actinomycetota</taxon>
        <taxon>Actinomycetes</taxon>
        <taxon>Streptosporangiales</taxon>
        <taxon>Streptosporangiaceae</taxon>
        <taxon>Streptosporangium</taxon>
    </lineage>
</organism>
<evidence type="ECO:0000256" key="1">
    <source>
        <dbReference type="SAM" id="MobiDB-lite"/>
    </source>
</evidence>